<gene>
    <name evidence="2" type="ORF">EVOR1521_LOCUS14478</name>
</gene>
<evidence type="ECO:0000256" key="1">
    <source>
        <dbReference type="SAM" id="MobiDB-lite"/>
    </source>
</evidence>
<accession>A0AA36IIY5</accession>
<dbReference type="AlphaFoldDB" id="A0AA36IIY5"/>
<dbReference type="Proteomes" id="UP001178507">
    <property type="component" value="Unassembled WGS sequence"/>
</dbReference>
<name>A0AA36IIY5_9DINO</name>
<protein>
    <submittedName>
        <fullName evidence="2">Uncharacterized protein</fullName>
    </submittedName>
</protein>
<proteinExistence type="predicted"/>
<reference evidence="2" key="1">
    <citation type="submission" date="2023-08" db="EMBL/GenBank/DDBJ databases">
        <authorList>
            <person name="Chen Y."/>
            <person name="Shah S."/>
            <person name="Dougan E. K."/>
            <person name="Thang M."/>
            <person name="Chan C."/>
        </authorList>
    </citation>
    <scope>NUCLEOTIDE SEQUENCE</scope>
</reference>
<feature type="region of interest" description="Disordered" evidence="1">
    <location>
        <begin position="64"/>
        <end position="92"/>
    </location>
</feature>
<comment type="caution">
    <text evidence="2">The sequence shown here is derived from an EMBL/GenBank/DDBJ whole genome shotgun (WGS) entry which is preliminary data.</text>
</comment>
<organism evidence="2 3">
    <name type="scientific">Effrenium voratum</name>
    <dbReference type="NCBI Taxonomy" id="2562239"/>
    <lineage>
        <taxon>Eukaryota</taxon>
        <taxon>Sar</taxon>
        <taxon>Alveolata</taxon>
        <taxon>Dinophyceae</taxon>
        <taxon>Suessiales</taxon>
        <taxon>Symbiodiniaceae</taxon>
        <taxon>Effrenium</taxon>
    </lineage>
</organism>
<evidence type="ECO:0000313" key="2">
    <source>
        <dbReference type="EMBL" id="CAJ1388663.1"/>
    </source>
</evidence>
<dbReference type="EMBL" id="CAUJNA010001731">
    <property type="protein sequence ID" value="CAJ1388663.1"/>
    <property type="molecule type" value="Genomic_DNA"/>
</dbReference>
<evidence type="ECO:0000313" key="3">
    <source>
        <dbReference type="Proteomes" id="UP001178507"/>
    </source>
</evidence>
<keyword evidence="3" id="KW-1185">Reference proteome</keyword>
<sequence>MSDQLINHLKAIELQLQKQGRVLQDGVNANKDKWKYYNCAIDEVQRLNELAKAKVELAKALLRAAEKAKPKKTGTSTKEDEGKSPTKKRKTA</sequence>